<gene>
    <name evidence="1" type="ORF">O0I10_011412</name>
</gene>
<reference evidence="1 2" key="1">
    <citation type="submission" date="2023-03" db="EMBL/GenBank/DDBJ databases">
        <title>Genome sequence of Lichtheimia ornata CBS 291.66.</title>
        <authorList>
            <person name="Mohabir J.T."/>
            <person name="Shea T.P."/>
            <person name="Kurbessoian T."/>
            <person name="Berby B."/>
            <person name="Fontaine J."/>
            <person name="Livny J."/>
            <person name="Gnirke A."/>
            <person name="Stajich J.E."/>
            <person name="Cuomo C.A."/>
        </authorList>
    </citation>
    <scope>NUCLEOTIDE SEQUENCE [LARGE SCALE GENOMIC DNA]</scope>
    <source>
        <strain evidence="1">CBS 291.66</strain>
    </source>
</reference>
<evidence type="ECO:0000313" key="1">
    <source>
        <dbReference type="EMBL" id="KAJ8652950.1"/>
    </source>
</evidence>
<dbReference type="EMBL" id="JARTCD010000089">
    <property type="protein sequence ID" value="KAJ8652950.1"/>
    <property type="molecule type" value="Genomic_DNA"/>
</dbReference>
<proteinExistence type="predicted"/>
<name>A0AAD7UUZ5_9FUNG</name>
<keyword evidence="2" id="KW-1185">Reference proteome</keyword>
<sequence>MQQGKAYIAECECGRLLKPGWQCNQCRKSCPYCRRALTVDPNDYCDRCFARCNIHGIFPITQQQQQQQHHFHYYYYNNNKSSFPPTPPLVPRRIIHQCPSCKHSL</sequence>
<dbReference type="AlphaFoldDB" id="A0AAD7UUZ5"/>
<dbReference type="Proteomes" id="UP001234581">
    <property type="component" value="Unassembled WGS sequence"/>
</dbReference>
<organism evidence="1 2">
    <name type="scientific">Lichtheimia ornata</name>
    <dbReference type="NCBI Taxonomy" id="688661"/>
    <lineage>
        <taxon>Eukaryota</taxon>
        <taxon>Fungi</taxon>
        <taxon>Fungi incertae sedis</taxon>
        <taxon>Mucoromycota</taxon>
        <taxon>Mucoromycotina</taxon>
        <taxon>Mucoromycetes</taxon>
        <taxon>Mucorales</taxon>
        <taxon>Lichtheimiaceae</taxon>
        <taxon>Lichtheimia</taxon>
    </lineage>
</organism>
<comment type="caution">
    <text evidence="1">The sequence shown here is derived from an EMBL/GenBank/DDBJ whole genome shotgun (WGS) entry which is preliminary data.</text>
</comment>
<accession>A0AAD7UUZ5</accession>
<dbReference type="GeneID" id="83218813"/>
<dbReference type="RefSeq" id="XP_058337864.1">
    <property type="nucleotide sequence ID" value="XM_058491380.1"/>
</dbReference>
<evidence type="ECO:0000313" key="2">
    <source>
        <dbReference type="Proteomes" id="UP001234581"/>
    </source>
</evidence>
<protein>
    <submittedName>
        <fullName evidence="1">Uncharacterized protein</fullName>
    </submittedName>
</protein>